<protein>
    <submittedName>
        <fullName evidence="2">Uncharacterized protein</fullName>
    </submittedName>
</protein>
<keyword evidence="1" id="KW-0472">Membrane</keyword>
<keyword evidence="1" id="KW-0812">Transmembrane</keyword>
<evidence type="ECO:0000313" key="3">
    <source>
        <dbReference type="Proteomes" id="UP000799428"/>
    </source>
</evidence>
<dbReference type="EMBL" id="MU005777">
    <property type="protein sequence ID" value="KAF2705840.1"/>
    <property type="molecule type" value="Genomic_DNA"/>
</dbReference>
<evidence type="ECO:0000313" key="2">
    <source>
        <dbReference type="EMBL" id="KAF2705840.1"/>
    </source>
</evidence>
<accession>A0A6G1JZD3</accession>
<organism evidence="2 3">
    <name type="scientific">Pleomassaria siparia CBS 279.74</name>
    <dbReference type="NCBI Taxonomy" id="1314801"/>
    <lineage>
        <taxon>Eukaryota</taxon>
        <taxon>Fungi</taxon>
        <taxon>Dikarya</taxon>
        <taxon>Ascomycota</taxon>
        <taxon>Pezizomycotina</taxon>
        <taxon>Dothideomycetes</taxon>
        <taxon>Pleosporomycetidae</taxon>
        <taxon>Pleosporales</taxon>
        <taxon>Pleomassariaceae</taxon>
        <taxon>Pleomassaria</taxon>
    </lineage>
</organism>
<gene>
    <name evidence="2" type="ORF">K504DRAFT_448283</name>
</gene>
<keyword evidence="3" id="KW-1185">Reference proteome</keyword>
<keyword evidence="1" id="KW-1133">Transmembrane helix</keyword>
<reference evidence="2" key="1">
    <citation type="journal article" date="2020" name="Stud. Mycol.">
        <title>101 Dothideomycetes genomes: a test case for predicting lifestyles and emergence of pathogens.</title>
        <authorList>
            <person name="Haridas S."/>
            <person name="Albert R."/>
            <person name="Binder M."/>
            <person name="Bloem J."/>
            <person name="Labutti K."/>
            <person name="Salamov A."/>
            <person name="Andreopoulos B."/>
            <person name="Baker S."/>
            <person name="Barry K."/>
            <person name="Bills G."/>
            <person name="Bluhm B."/>
            <person name="Cannon C."/>
            <person name="Castanera R."/>
            <person name="Culley D."/>
            <person name="Daum C."/>
            <person name="Ezra D."/>
            <person name="Gonzalez J."/>
            <person name="Henrissat B."/>
            <person name="Kuo A."/>
            <person name="Liang C."/>
            <person name="Lipzen A."/>
            <person name="Lutzoni F."/>
            <person name="Magnuson J."/>
            <person name="Mondo S."/>
            <person name="Nolan M."/>
            <person name="Ohm R."/>
            <person name="Pangilinan J."/>
            <person name="Park H.-J."/>
            <person name="Ramirez L."/>
            <person name="Alfaro M."/>
            <person name="Sun H."/>
            <person name="Tritt A."/>
            <person name="Yoshinaga Y."/>
            <person name="Zwiers L.-H."/>
            <person name="Turgeon B."/>
            <person name="Goodwin S."/>
            <person name="Spatafora J."/>
            <person name="Crous P."/>
            <person name="Grigoriev I."/>
        </authorList>
    </citation>
    <scope>NUCLEOTIDE SEQUENCE</scope>
    <source>
        <strain evidence="2">CBS 279.74</strain>
    </source>
</reference>
<name>A0A6G1JZD3_9PLEO</name>
<feature type="transmembrane region" description="Helical" evidence="1">
    <location>
        <begin position="73"/>
        <end position="89"/>
    </location>
</feature>
<proteinExistence type="predicted"/>
<dbReference type="Proteomes" id="UP000799428">
    <property type="component" value="Unassembled WGS sequence"/>
</dbReference>
<sequence>MSLESYYRKYFIVEVYIDVTLRLTTDLTLHVYLLLRIYNRLTVDRLTIDRLTIDLLRTYCCIIVKCSKGLRRVVLLYLLLLLRLLYTLLDSGPYIEYAPYFLTIYLFTFNNNSVLQNLNNATLLSS</sequence>
<evidence type="ECO:0000256" key="1">
    <source>
        <dbReference type="SAM" id="Phobius"/>
    </source>
</evidence>
<dbReference type="AlphaFoldDB" id="A0A6G1JZD3"/>